<dbReference type="Pfam" id="PF04675">
    <property type="entry name" value="DNA_ligase_A_N"/>
    <property type="match status" value="1"/>
</dbReference>
<keyword evidence="20" id="KW-1185">Reference proteome</keyword>
<dbReference type="GO" id="GO:0005634">
    <property type="term" value="C:nucleus"/>
    <property type="evidence" value="ECO:0007669"/>
    <property type="project" value="UniProtKB-SubCell"/>
</dbReference>
<dbReference type="PROSITE" id="PS00697">
    <property type="entry name" value="DNA_LIGASE_A1"/>
    <property type="match status" value="1"/>
</dbReference>
<comment type="similarity">
    <text evidence="2 16">Belongs to the ATP-dependent DNA ligase family.</text>
</comment>
<dbReference type="InterPro" id="IPR016059">
    <property type="entry name" value="DNA_ligase_ATP-dep_CS"/>
</dbReference>
<feature type="compositionally biased region" description="Low complexity" evidence="17">
    <location>
        <begin position="366"/>
        <end position="375"/>
    </location>
</feature>
<keyword evidence="3 15" id="KW-0436">Ligase</keyword>
<dbReference type="GO" id="GO:0003910">
    <property type="term" value="F:DNA ligase (ATP) activity"/>
    <property type="evidence" value="ECO:0007669"/>
    <property type="project" value="UniProtKB-EC"/>
</dbReference>
<evidence type="ECO:0000256" key="11">
    <source>
        <dbReference type="ARBA" id="ARBA00023242"/>
    </source>
</evidence>
<feature type="compositionally biased region" description="Acidic residues" evidence="17">
    <location>
        <begin position="176"/>
        <end position="193"/>
    </location>
</feature>
<dbReference type="GO" id="GO:0003677">
    <property type="term" value="F:DNA binding"/>
    <property type="evidence" value="ECO:0007669"/>
    <property type="project" value="InterPro"/>
</dbReference>
<dbReference type="FunFam" id="2.40.50.140:FF:000062">
    <property type="entry name" value="DNA ligase"/>
    <property type="match status" value="1"/>
</dbReference>
<comment type="subcellular location">
    <subcellularLocation>
        <location evidence="1">Nucleus</location>
    </subcellularLocation>
</comment>
<keyword evidence="6 15" id="KW-0547">Nucleotide-binding</keyword>
<dbReference type="AlphaFoldDB" id="E4XN58"/>
<dbReference type="SUPFAM" id="SSF117018">
    <property type="entry name" value="ATP-dependent DNA ligase DNA-binding domain"/>
    <property type="match status" value="1"/>
</dbReference>
<accession>E4XN58</accession>
<dbReference type="EC" id="6.5.1.1" evidence="15"/>
<evidence type="ECO:0000256" key="1">
    <source>
        <dbReference type="ARBA" id="ARBA00004123"/>
    </source>
</evidence>
<dbReference type="InParanoid" id="E4XN58"/>
<dbReference type="FunFam" id="3.30.470.30:FF:000002">
    <property type="entry name" value="DNA ligase"/>
    <property type="match status" value="1"/>
</dbReference>
<dbReference type="Gene3D" id="2.40.50.140">
    <property type="entry name" value="Nucleic acid-binding proteins"/>
    <property type="match status" value="1"/>
</dbReference>
<proteinExistence type="inferred from homology"/>
<dbReference type="CDD" id="cd07900">
    <property type="entry name" value="Adenylation_DNA_ligase_I_Euk"/>
    <property type="match status" value="1"/>
</dbReference>
<feature type="compositionally biased region" description="Basic residues" evidence="17">
    <location>
        <begin position="142"/>
        <end position="162"/>
    </location>
</feature>
<dbReference type="InterPro" id="IPR036599">
    <property type="entry name" value="DNA_ligase_N_sf"/>
</dbReference>
<sequence length="1020" mass="113823">MCCKQRCCNCLIIFIHKKITKKNSLFLSLANATLSRNFLRVRFLTSSANCFSKMSKQQTSISSFFKPKNNEKSAQAPPTKKPLGVSNKENEKDLVKKTKKVVLASDEDDDIRRKRGRNKGLESTEEEGSANDAGAQEEKQKPPKKKLKTDKESSKKKRKPAKKRNEMKGFLVSDSSESEAEDCSAQDEEEDDGEFKAAASSSEDEEFNNKDDEEMADEVAWLSKDMFNDEKRVFEKKSKKELREERAKKQKKKNKIVTQPSSGSSSEEEQPKREYGDTGPFSVTPPEDNDKAVTSQLNRDKSSETLGIPTISSDFFLPKKQKDMKSPKKEPKESKKKESKSSPKKEVKSSPKKESKMKKEPESPSKARASSPSSSPKKKSPMKIPEVKEGDYNPTLANYHAINNACWKEGKPVPYAALCQTLKCCEETSGRLNKTEYLANFYRSVIALNTAEDLLTAIHMSLNLLAATYEGVELGIGDMVLIKAISQATGRPNAKIKADMQSMGDLGEVAENSKGSQKLMFKPPPLKMEKVYGQLQKVAKVSGNSSQNTKVDLIKGLLVACVGPEARFLIRSCAGKLRIGVSESTVLSALARAIVFHELGETKKGKFTKERYDIVEAKVKEAYCELPNYKIIINALLTHGSENLAEHVSLQPGVPLKPMLAHPTKAITEILTRFGAGAEFTAEYKYDGERAQIHLLEDGSFRVYSRNQEDNTSKYPDVMSRMPNCINNVTSAVIDSESVAWDPATKQILPFQVLTTRKRKDAVASEIKVQVCIHAFDLLYLNGESLVKKSLRERRELLHTHFKSIEGEFVFATARDMSEIDELQVFLDQAVKDSTEGLMVKALEDSYEISKRSHSWLKLKKDYLGSGVADSVDVLVMGAYYGKGKRSGNYGGFLLGVFDADNEEYQTVCKLGTGLTDENLKLFTEPRKNRTIVLEVFSADVYFEPEMVWEIKCADLSISPVHTAATGLADPAKGISLRFPRFIRERDDKSPEMATSADQIYEMYNSQDVIQNSAARGGPK</sequence>
<dbReference type="PROSITE" id="PS50160">
    <property type="entry name" value="DNA_LIGASE_A3"/>
    <property type="match status" value="1"/>
</dbReference>
<dbReference type="InterPro" id="IPR012308">
    <property type="entry name" value="DNA_ligase_ATP-dep_N"/>
</dbReference>
<dbReference type="CDD" id="cd07969">
    <property type="entry name" value="OBF_DNA_ligase_I"/>
    <property type="match status" value="1"/>
</dbReference>
<dbReference type="GO" id="GO:0005524">
    <property type="term" value="F:ATP binding"/>
    <property type="evidence" value="ECO:0007669"/>
    <property type="project" value="UniProtKB-KW"/>
</dbReference>
<dbReference type="Gene3D" id="1.10.3260.10">
    <property type="entry name" value="DNA ligase, ATP-dependent, N-terminal domain"/>
    <property type="match status" value="1"/>
</dbReference>
<dbReference type="NCBIfam" id="TIGR00574">
    <property type="entry name" value="dnl1"/>
    <property type="match status" value="1"/>
</dbReference>
<dbReference type="InterPro" id="IPR012340">
    <property type="entry name" value="NA-bd_OB-fold"/>
</dbReference>
<evidence type="ECO:0000256" key="8">
    <source>
        <dbReference type="ARBA" id="ARBA00022840"/>
    </source>
</evidence>
<dbReference type="PANTHER" id="PTHR45674">
    <property type="entry name" value="DNA LIGASE 1/3 FAMILY MEMBER"/>
    <property type="match status" value="1"/>
</dbReference>
<dbReference type="Gene3D" id="3.30.1490.70">
    <property type="match status" value="1"/>
</dbReference>
<evidence type="ECO:0000256" key="17">
    <source>
        <dbReference type="SAM" id="MobiDB-lite"/>
    </source>
</evidence>
<evidence type="ECO:0000256" key="9">
    <source>
        <dbReference type="ARBA" id="ARBA00023172"/>
    </source>
</evidence>
<dbReference type="InterPro" id="IPR012310">
    <property type="entry name" value="DNA_ligase_ATP-dep_cent"/>
</dbReference>
<feature type="compositionally biased region" description="Acidic residues" evidence="17">
    <location>
        <begin position="202"/>
        <end position="216"/>
    </location>
</feature>
<evidence type="ECO:0000256" key="7">
    <source>
        <dbReference type="ARBA" id="ARBA00022763"/>
    </source>
</evidence>
<evidence type="ECO:0000256" key="14">
    <source>
        <dbReference type="ARBA" id="ARBA00058910"/>
    </source>
</evidence>
<dbReference type="GO" id="GO:0071897">
    <property type="term" value="P:DNA biosynthetic process"/>
    <property type="evidence" value="ECO:0007669"/>
    <property type="project" value="InterPro"/>
</dbReference>
<keyword evidence="11" id="KW-0539">Nucleus</keyword>
<keyword evidence="5" id="KW-0235">DNA replication</keyword>
<keyword evidence="8 15" id="KW-0067">ATP-binding</keyword>
<dbReference type="GO" id="GO:0006281">
    <property type="term" value="P:DNA repair"/>
    <property type="evidence" value="ECO:0007669"/>
    <property type="project" value="UniProtKB-KW"/>
</dbReference>
<dbReference type="Proteomes" id="UP000001307">
    <property type="component" value="Unassembled WGS sequence"/>
</dbReference>
<keyword evidence="4" id="KW-0132">Cell division</keyword>
<feature type="region of interest" description="Disordered" evidence="17">
    <location>
        <begin position="236"/>
        <end position="390"/>
    </location>
</feature>
<evidence type="ECO:0000256" key="2">
    <source>
        <dbReference type="ARBA" id="ARBA00007572"/>
    </source>
</evidence>
<dbReference type="PROSITE" id="PS00333">
    <property type="entry name" value="DNA_LIGASE_A2"/>
    <property type="match status" value="1"/>
</dbReference>
<protein>
    <recommendedName>
        <fullName evidence="15">DNA ligase</fullName>
        <ecNumber evidence="15">6.5.1.1</ecNumber>
    </recommendedName>
</protein>
<dbReference type="PANTHER" id="PTHR45674:SF4">
    <property type="entry name" value="DNA LIGASE 1"/>
    <property type="match status" value="1"/>
</dbReference>
<feature type="compositionally biased region" description="Basic and acidic residues" evidence="17">
    <location>
        <begin position="236"/>
        <end position="247"/>
    </location>
</feature>
<evidence type="ECO:0000256" key="10">
    <source>
        <dbReference type="ARBA" id="ARBA00023204"/>
    </source>
</evidence>
<dbReference type="GO" id="GO:0051301">
    <property type="term" value="P:cell division"/>
    <property type="evidence" value="ECO:0007669"/>
    <property type="project" value="UniProtKB-KW"/>
</dbReference>
<dbReference type="EMBL" id="FN653081">
    <property type="protein sequence ID" value="CBY25113.1"/>
    <property type="molecule type" value="Genomic_DNA"/>
</dbReference>
<evidence type="ECO:0000256" key="12">
    <source>
        <dbReference type="ARBA" id="ARBA00023306"/>
    </source>
</evidence>
<feature type="compositionally biased region" description="Basic and acidic residues" evidence="17">
    <location>
        <begin position="320"/>
        <end position="365"/>
    </location>
</feature>
<dbReference type="GO" id="GO:1903461">
    <property type="term" value="P:Okazaki fragment processing involved in mitotic DNA replication"/>
    <property type="evidence" value="ECO:0007669"/>
    <property type="project" value="TreeGrafter"/>
</dbReference>
<evidence type="ECO:0000256" key="15">
    <source>
        <dbReference type="RuleBase" id="RU000617"/>
    </source>
</evidence>
<keyword evidence="12" id="KW-0131">Cell cycle</keyword>
<evidence type="ECO:0000259" key="18">
    <source>
        <dbReference type="PROSITE" id="PS50160"/>
    </source>
</evidence>
<keyword evidence="10 15" id="KW-0234">DNA repair</keyword>
<name>E4XN58_OIKDI</name>
<dbReference type="SUPFAM" id="SSF50249">
    <property type="entry name" value="Nucleic acid-binding proteins"/>
    <property type="match status" value="1"/>
</dbReference>
<comment type="catalytic activity">
    <reaction evidence="13 15">
        <text>ATP + (deoxyribonucleotide)n-3'-hydroxyl + 5'-phospho-(deoxyribonucleotide)m = (deoxyribonucleotide)n+m + AMP + diphosphate.</text>
        <dbReference type="EC" id="6.5.1.1"/>
    </reaction>
</comment>
<dbReference type="GO" id="GO:0005739">
    <property type="term" value="C:mitochondrion"/>
    <property type="evidence" value="ECO:0007669"/>
    <property type="project" value="TreeGrafter"/>
</dbReference>
<evidence type="ECO:0000256" key="3">
    <source>
        <dbReference type="ARBA" id="ARBA00022598"/>
    </source>
</evidence>
<dbReference type="OrthoDB" id="206088at2759"/>
<evidence type="ECO:0000256" key="6">
    <source>
        <dbReference type="ARBA" id="ARBA00022741"/>
    </source>
</evidence>
<dbReference type="GO" id="GO:0006310">
    <property type="term" value="P:DNA recombination"/>
    <property type="evidence" value="ECO:0007669"/>
    <property type="project" value="UniProtKB-KW"/>
</dbReference>
<feature type="domain" description="ATP-dependent DNA ligase family profile" evidence="18">
    <location>
        <begin position="764"/>
        <end position="899"/>
    </location>
</feature>
<dbReference type="InterPro" id="IPR012309">
    <property type="entry name" value="DNA_ligase_ATP-dep_C"/>
</dbReference>
<evidence type="ECO:0000256" key="13">
    <source>
        <dbReference type="ARBA" id="ARBA00034003"/>
    </source>
</evidence>
<dbReference type="Pfam" id="PF04679">
    <property type="entry name" value="DNA_ligase_A_C"/>
    <property type="match status" value="1"/>
</dbReference>
<dbReference type="FunCoup" id="E4XN58">
    <property type="interactions" value="22"/>
</dbReference>
<reference evidence="19 20" key="1">
    <citation type="journal article" date="2010" name="Science">
        <title>Plasticity of animal genome architecture unmasked by rapid evolution of a pelagic tunicate.</title>
        <authorList>
            <person name="Denoeud F."/>
            <person name="Henriet S."/>
            <person name="Mungpakdee S."/>
            <person name="Aury J.M."/>
            <person name="Da Silva C."/>
            <person name="Brinkmann H."/>
            <person name="Mikhaleva J."/>
            <person name="Olsen L.C."/>
            <person name="Jubin C."/>
            <person name="Canestro C."/>
            <person name="Bouquet J.M."/>
            <person name="Danks G."/>
            <person name="Poulain J."/>
            <person name="Campsteijn C."/>
            <person name="Adamski M."/>
            <person name="Cross I."/>
            <person name="Yadetie F."/>
            <person name="Muffato M."/>
            <person name="Louis A."/>
            <person name="Butcher S."/>
            <person name="Tsagkogeorga G."/>
            <person name="Konrad A."/>
            <person name="Singh S."/>
            <person name="Jensen M.F."/>
            <person name="Cong E.H."/>
            <person name="Eikeseth-Otteraa H."/>
            <person name="Noel B."/>
            <person name="Anthouard V."/>
            <person name="Porcel B.M."/>
            <person name="Kachouri-Lafond R."/>
            <person name="Nishino A."/>
            <person name="Ugolini M."/>
            <person name="Chourrout P."/>
            <person name="Nishida H."/>
            <person name="Aasland R."/>
            <person name="Huzurbazar S."/>
            <person name="Westhof E."/>
            <person name="Delsuc F."/>
            <person name="Lehrach H."/>
            <person name="Reinhardt R."/>
            <person name="Weissenbach J."/>
            <person name="Roy S.W."/>
            <person name="Artiguenave F."/>
            <person name="Postlethwait J.H."/>
            <person name="Manak J.R."/>
            <person name="Thompson E.M."/>
            <person name="Jaillon O."/>
            <person name="Du Pasquier L."/>
            <person name="Boudinot P."/>
            <person name="Liberles D.A."/>
            <person name="Volff J.N."/>
            <person name="Philippe H."/>
            <person name="Lenhard B."/>
            <person name="Roest Crollius H."/>
            <person name="Wincker P."/>
            <person name="Chourrout D."/>
        </authorList>
    </citation>
    <scope>NUCLEOTIDE SEQUENCE [LARGE SCALE GENOMIC DNA]</scope>
</reference>
<dbReference type="InterPro" id="IPR000977">
    <property type="entry name" value="DNA_ligase_ATP-dep"/>
</dbReference>
<keyword evidence="7 15" id="KW-0227">DNA damage</keyword>
<evidence type="ECO:0000256" key="16">
    <source>
        <dbReference type="RuleBase" id="RU004196"/>
    </source>
</evidence>
<dbReference type="Pfam" id="PF01068">
    <property type="entry name" value="DNA_ligase_A_M"/>
    <property type="match status" value="1"/>
</dbReference>
<evidence type="ECO:0000313" key="20">
    <source>
        <dbReference type="Proteomes" id="UP000001307"/>
    </source>
</evidence>
<dbReference type="Gene3D" id="3.30.470.30">
    <property type="entry name" value="DNA ligase/mRNA capping enzyme"/>
    <property type="match status" value="1"/>
</dbReference>
<evidence type="ECO:0000256" key="4">
    <source>
        <dbReference type="ARBA" id="ARBA00022618"/>
    </source>
</evidence>
<dbReference type="FunFam" id="1.10.3260.10:FF:000001">
    <property type="entry name" value="DNA ligase"/>
    <property type="match status" value="1"/>
</dbReference>
<gene>
    <name evidence="19" type="ORF">GSOID_T00015612001</name>
</gene>
<feature type="region of interest" description="Disordered" evidence="17">
    <location>
        <begin position="66"/>
        <end position="216"/>
    </location>
</feature>
<keyword evidence="9 15" id="KW-0233">DNA recombination</keyword>
<dbReference type="SUPFAM" id="SSF56091">
    <property type="entry name" value="DNA ligase/mRNA capping enzyme, catalytic domain"/>
    <property type="match status" value="1"/>
</dbReference>
<dbReference type="InterPro" id="IPR050191">
    <property type="entry name" value="ATP-dep_DNA_ligase"/>
</dbReference>
<evidence type="ECO:0000313" key="19">
    <source>
        <dbReference type="EMBL" id="CBY25113.1"/>
    </source>
</evidence>
<comment type="function">
    <text evidence="14">DNA ligase that seals nicks in double-stranded during DNA repair. Also involved in DNA replication and DNA recombination.</text>
</comment>
<organism evidence="19 20">
    <name type="scientific">Oikopleura dioica</name>
    <name type="common">Tunicate</name>
    <dbReference type="NCBI Taxonomy" id="34765"/>
    <lineage>
        <taxon>Eukaryota</taxon>
        <taxon>Metazoa</taxon>
        <taxon>Chordata</taxon>
        <taxon>Tunicata</taxon>
        <taxon>Appendicularia</taxon>
        <taxon>Copelata</taxon>
        <taxon>Oikopleuridae</taxon>
        <taxon>Oikopleura</taxon>
    </lineage>
</organism>
<evidence type="ECO:0000256" key="5">
    <source>
        <dbReference type="ARBA" id="ARBA00022705"/>
    </source>
</evidence>